<dbReference type="OrthoDB" id="5946976at2759"/>
<dbReference type="Proteomes" id="UP000799777">
    <property type="component" value="Unassembled WGS sequence"/>
</dbReference>
<organism evidence="1 2">
    <name type="scientific">Setomelanomma holmii</name>
    <dbReference type="NCBI Taxonomy" id="210430"/>
    <lineage>
        <taxon>Eukaryota</taxon>
        <taxon>Fungi</taxon>
        <taxon>Dikarya</taxon>
        <taxon>Ascomycota</taxon>
        <taxon>Pezizomycotina</taxon>
        <taxon>Dothideomycetes</taxon>
        <taxon>Pleosporomycetidae</taxon>
        <taxon>Pleosporales</taxon>
        <taxon>Pleosporineae</taxon>
        <taxon>Phaeosphaeriaceae</taxon>
        <taxon>Setomelanomma</taxon>
    </lineage>
</organism>
<evidence type="ECO:0000313" key="1">
    <source>
        <dbReference type="EMBL" id="KAF2034245.1"/>
    </source>
</evidence>
<sequence>MAKVEESGREVYRVSSKPDQIFPVASITKLLVAAAVITTIENIAPNEREGDPYFRFKGIQDQTLSLLHNLQKTSARDKMRALPESPTLYHLLVHDRGLPSFNHLLLAPDGTLIMNSSDLLDEVLPPFFRKGESMKAMEHTPKYSNINYCAVALAVEAL</sequence>
<reference evidence="1" key="1">
    <citation type="journal article" date="2020" name="Stud. Mycol.">
        <title>101 Dothideomycetes genomes: a test case for predicting lifestyles and emergence of pathogens.</title>
        <authorList>
            <person name="Haridas S."/>
            <person name="Albert R."/>
            <person name="Binder M."/>
            <person name="Bloem J."/>
            <person name="Labutti K."/>
            <person name="Salamov A."/>
            <person name="Andreopoulos B."/>
            <person name="Baker S."/>
            <person name="Barry K."/>
            <person name="Bills G."/>
            <person name="Bluhm B."/>
            <person name="Cannon C."/>
            <person name="Castanera R."/>
            <person name="Culley D."/>
            <person name="Daum C."/>
            <person name="Ezra D."/>
            <person name="Gonzalez J."/>
            <person name="Henrissat B."/>
            <person name="Kuo A."/>
            <person name="Liang C."/>
            <person name="Lipzen A."/>
            <person name="Lutzoni F."/>
            <person name="Magnuson J."/>
            <person name="Mondo S."/>
            <person name="Nolan M."/>
            <person name="Ohm R."/>
            <person name="Pangilinan J."/>
            <person name="Park H.-J."/>
            <person name="Ramirez L."/>
            <person name="Alfaro M."/>
            <person name="Sun H."/>
            <person name="Tritt A."/>
            <person name="Yoshinaga Y."/>
            <person name="Zwiers L.-H."/>
            <person name="Turgeon B."/>
            <person name="Goodwin S."/>
            <person name="Spatafora J."/>
            <person name="Crous P."/>
            <person name="Grigoriev I."/>
        </authorList>
    </citation>
    <scope>NUCLEOTIDE SEQUENCE</scope>
    <source>
        <strain evidence="1">CBS 110217</strain>
    </source>
</reference>
<dbReference type="Gene3D" id="3.40.710.10">
    <property type="entry name" value="DD-peptidase/beta-lactamase superfamily"/>
    <property type="match status" value="1"/>
</dbReference>
<gene>
    <name evidence="1" type="ORF">EK21DRAFT_108284</name>
</gene>
<dbReference type="SUPFAM" id="SSF56601">
    <property type="entry name" value="beta-lactamase/transpeptidase-like"/>
    <property type="match status" value="1"/>
</dbReference>
<comment type="caution">
    <text evidence="1">The sequence shown here is derived from an EMBL/GenBank/DDBJ whole genome shotgun (WGS) entry which is preliminary data.</text>
</comment>
<proteinExistence type="predicted"/>
<dbReference type="InterPro" id="IPR012338">
    <property type="entry name" value="Beta-lactam/transpept-like"/>
</dbReference>
<dbReference type="AlphaFoldDB" id="A0A9P4LRD9"/>
<accession>A0A9P4LRD9</accession>
<dbReference type="EMBL" id="ML978162">
    <property type="protein sequence ID" value="KAF2034245.1"/>
    <property type="molecule type" value="Genomic_DNA"/>
</dbReference>
<protein>
    <submittedName>
        <fullName evidence="1">Uncharacterized protein</fullName>
    </submittedName>
</protein>
<keyword evidence="2" id="KW-1185">Reference proteome</keyword>
<name>A0A9P4LRD9_9PLEO</name>
<evidence type="ECO:0000313" key="2">
    <source>
        <dbReference type="Proteomes" id="UP000799777"/>
    </source>
</evidence>